<evidence type="ECO:0000256" key="16">
    <source>
        <dbReference type="PROSITE-ProRule" id="PRU00339"/>
    </source>
</evidence>
<dbReference type="PANTHER" id="PTHR44227">
    <property type="match status" value="1"/>
</dbReference>
<keyword evidence="10 16" id="KW-0802">TPR repeat</keyword>
<protein>
    <recommendedName>
        <fullName evidence="6">dolichyl-phosphate-mannose--protein mannosyltransferase</fullName>
        <ecNumber evidence="6">2.4.1.109</ecNumber>
    </recommendedName>
</protein>
<keyword evidence="11" id="KW-0256">Endoplasmic reticulum</keyword>
<keyword evidence="19" id="KW-1185">Reference proteome</keyword>
<dbReference type="Pfam" id="PF13374">
    <property type="entry name" value="TPR_10"/>
    <property type="match status" value="1"/>
</dbReference>
<dbReference type="STRING" id="6248.A0A0K0EAW1"/>
<feature type="repeat" description="TPR" evidence="16">
    <location>
        <begin position="495"/>
        <end position="528"/>
    </location>
</feature>
<reference evidence="20" key="1">
    <citation type="submission" date="2015-08" db="UniProtKB">
        <authorList>
            <consortium name="WormBaseParasite"/>
        </authorList>
    </citation>
    <scope>IDENTIFICATION</scope>
</reference>
<evidence type="ECO:0000256" key="2">
    <source>
        <dbReference type="ARBA" id="ARBA00004141"/>
    </source>
</evidence>
<keyword evidence="8 17" id="KW-0812">Transmembrane</keyword>
<evidence type="ECO:0000256" key="1">
    <source>
        <dbReference type="ARBA" id="ARBA00003582"/>
    </source>
</evidence>
<evidence type="ECO:0000256" key="14">
    <source>
        <dbReference type="ARBA" id="ARBA00045085"/>
    </source>
</evidence>
<organism evidence="20">
    <name type="scientific">Strongyloides stercoralis</name>
    <name type="common">Threadworm</name>
    <dbReference type="NCBI Taxonomy" id="6248"/>
    <lineage>
        <taxon>Eukaryota</taxon>
        <taxon>Metazoa</taxon>
        <taxon>Ecdysozoa</taxon>
        <taxon>Nematoda</taxon>
        <taxon>Chromadorea</taxon>
        <taxon>Rhabditida</taxon>
        <taxon>Tylenchina</taxon>
        <taxon>Panagrolaimomorpha</taxon>
        <taxon>Strongyloidoidea</taxon>
        <taxon>Strongyloididae</taxon>
        <taxon>Strongyloides</taxon>
    </lineage>
</organism>
<feature type="repeat" description="TPR" evidence="16">
    <location>
        <begin position="597"/>
        <end position="630"/>
    </location>
</feature>
<dbReference type="InterPro" id="IPR013618">
    <property type="entry name" value="TMTC_DUF1736"/>
</dbReference>
<evidence type="ECO:0000256" key="13">
    <source>
        <dbReference type="ARBA" id="ARBA00023136"/>
    </source>
</evidence>
<evidence type="ECO:0000256" key="10">
    <source>
        <dbReference type="ARBA" id="ARBA00022803"/>
    </source>
</evidence>
<comment type="pathway">
    <text evidence="4">Protein modification; protein glycosylation.</text>
</comment>
<dbReference type="EC" id="2.4.1.109" evidence="6"/>
<dbReference type="Gene3D" id="1.25.40.10">
    <property type="entry name" value="Tetratricopeptide repeat domain"/>
    <property type="match status" value="2"/>
</dbReference>
<proteinExistence type="inferred from homology"/>
<comment type="catalytic activity">
    <reaction evidence="14">
        <text>a di-trans,poly-cis-dolichyl beta-D-mannosyl phosphate + L-threonyl-[protein] = 3-O-(alpha-D-mannosyl)-L-threonyl-[protein] + a di-trans,poly-cis-dolichyl phosphate + H(+)</text>
        <dbReference type="Rhea" id="RHEA:53396"/>
        <dbReference type="Rhea" id="RHEA-COMP:11060"/>
        <dbReference type="Rhea" id="RHEA-COMP:13547"/>
        <dbReference type="Rhea" id="RHEA-COMP:19498"/>
        <dbReference type="Rhea" id="RHEA-COMP:19501"/>
        <dbReference type="ChEBI" id="CHEBI:15378"/>
        <dbReference type="ChEBI" id="CHEBI:30013"/>
        <dbReference type="ChEBI" id="CHEBI:57683"/>
        <dbReference type="ChEBI" id="CHEBI:58211"/>
        <dbReference type="ChEBI" id="CHEBI:137323"/>
        <dbReference type="EC" id="2.4.1.109"/>
    </reaction>
</comment>
<comment type="function">
    <text evidence="1">Transfers mannosyl residues to the hydroxyl group of serine or threonine residues.</text>
</comment>
<feature type="repeat" description="TPR" evidence="16">
    <location>
        <begin position="427"/>
        <end position="460"/>
    </location>
</feature>
<evidence type="ECO:0000256" key="15">
    <source>
        <dbReference type="ARBA" id="ARBA00045102"/>
    </source>
</evidence>
<dbReference type="GO" id="GO:0004169">
    <property type="term" value="F:dolichyl-phosphate-mannose-protein mannosyltransferase activity"/>
    <property type="evidence" value="ECO:0007669"/>
    <property type="project" value="UniProtKB-EC"/>
</dbReference>
<evidence type="ECO:0000256" key="3">
    <source>
        <dbReference type="ARBA" id="ARBA00004240"/>
    </source>
</evidence>
<dbReference type="SUPFAM" id="SSF48452">
    <property type="entry name" value="TPR-like"/>
    <property type="match status" value="1"/>
</dbReference>
<dbReference type="WBParaSite" id="TCONS_00010370.p1">
    <property type="protein sequence ID" value="TCONS_00010370.p1"/>
    <property type="gene ID" value="XLOC_003451"/>
</dbReference>
<dbReference type="GO" id="GO:0005783">
    <property type="term" value="C:endoplasmic reticulum"/>
    <property type="evidence" value="ECO:0007669"/>
    <property type="project" value="UniProtKB-SubCell"/>
</dbReference>
<dbReference type="InterPro" id="IPR052346">
    <property type="entry name" value="O-mannosyl-transferase_TMTC"/>
</dbReference>
<dbReference type="GO" id="GO:0030968">
    <property type="term" value="P:endoplasmic reticulum unfolded protein response"/>
    <property type="evidence" value="ECO:0007669"/>
    <property type="project" value="TreeGrafter"/>
</dbReference>
<evidence type="ECO:0000256" key="6">
    <source>
        <dbReference type="ARBA" id="ARBA00012839"/>
    </source>
</evidence>
<keyword evidence="7" id="KW-0808">Transferase</keyword>
<dbReference type="AlphaFoldDB" id="A0A0K0EAW1"/>
<evidence type="ECO:0000256" key="11">
    <source>
        <dbReference type="ARBA" id="ARBA00022824"/>
    </source>
</evidence>
<evidence type="ECO:0000259" key="18">
    <source>
        <dbReference type="Pfam" id="PF08409"/>
    </source>
</evidence>
<dbReference type="PROSITE" id="PS50293">
    <property type="entry name" value="TPR_REGION"/>
    <property type="match status" value="1"/>
</dbReference>
<feature type="repeat" description="TPR" evidence="16">
    <location>
        <begin position="529"/>
        <end position="562"/>
    </location>
</feature>
<sequence>MIIIQKEMLSPKIIIFSLAILSFIVSFNGEFAFDDHRAIVNNKVVIRPPEYGLNIKEILINDFWGTPIRSRNSHKSYRPLPTLIFRIGYLINGLDTKIYHIFNILIHGCNSILLYDVLKIWIPNIDEKVYLYTGIIFAIHPIHCDAVASIVGVTELLMAFFFLLGMKENLIYKDKVTIKYLFYTILSLFSKEQGIMLLPLSILQIIIYYKKITKKSFQLSILTIFLIYIRLYINNFEEPKFSSLDNPMAFTKSIFSKLFTQLYIYLINIKLLLWPWYLSIDYSMGTIPLIENCHDLRFLIIFLLIIICPIILINRISKILIDKEEKYILFNSISLYILTFLPSSNIFFTVGFVIAERTLYLPSIGFCLLLTYYHNKYENNINKYINGKIFFKTLILILLIKTVQRSHQWLREEDLYQSSLQTCPKNAKLYYNLGKIYTKQNKIDDAIDKYKEAIKLWPGYCHAMNNLANLYEGIGKYSIAEELLKKCTIIEGTFPVPWMNLGILQMKMGKYNESEYNLIKSIHLRPSSPDGFFNLGNLYLNMKLYHQARDAYKNATSIDKKHLQSWVNLLILEEEHFDCYNIDNISKVSLEENNNKGILHHQIAKCFFKINNYVKAEYHFEKAVDLDKNNHMYRKNLEIFYKYINMEGIHL</sequence>
<comment type="subcellular location">
    <subcellularLocation>
        <location evidence="3">Endoplasmic reticulum</location>
    </subcellularLocation>
    <subcellularLocation>
        <location evidence="2">Membrane</location>
        <topology evidence="2">Multi-pass membrane protein</topology>
    </subcellularLocation>
</comment>
<feature type="transmembrane region" description="Helical" evidence="17">
    <location>
        <begin position="185"/>
        <end position="209"/>
    </location>
</feature>
<name>A0A0K0EAW1_STRER</name>
<dbReference type="PANTHER" id="PTHR44227:SF3">
    <property type="entry name" value="PROTEIN O-MANNOSYL-TRANSFERASE TMTC4"/>
    <property type="match status" value="1"/>
</dbReference>
<dbReference type="UniPathway" id="UPA00378"/>
<dbReference type="InterPro" id="IPR019734">
    <property type="entry name" value="TPR_rpt"/>
</dbReference>
<keyword evidence="13 17" id="KW-0472">Membrane</keyword>
<dbReference type="Pfam" id="PF00515">
    <property type="entry name" value="TPR_1"/>
    <property type="match status" value="1"/>
</dbReference>
<feature type="transmembrane region" description="Helical" evidence="17">
    <location>
        <begin position="146"/>
        <end position="164"/>
    </location>
</feature>
<accession>A0A0K0EAW1</accession>
<dbReference type="Pfam" id="PF13181">
    <property type="entry name" value="TPR_8"/>
    <property type="match status" value="1"/>
</dbReference>
<evidence type="ECO:0000256" key="9">
    <source>
        <dbReference type="ARBA" id="ARBA00022737"/>
    </source>
</evidence>
<comment type="similarity">
    <text evidence="5">Belongs to the TMTC family.</text>
</comment>
<dbReference type="SMART" id="SM00028">
    <property type="entry name" value="TPR"/>
    <property type="match status" value="5"/>
</dbReference>
<dbReference type="GO" id="GO:0016020">
    <property type="term" value="C:membrane"/>
    <property type="evidence" value="ECO:0007669"/>
    <property type="project" value="UniProtKB-SubCell"/>
</dbReference>
<evidence type="ECO:0000256" key="17">
    <source>
        <dbReference type="SAM" id="Phobius"/>
    </source>
</evidence>
<evidence type="ECO:0000256" key="4">
    <source>
        <dbReference type="ARBA" id="ARBA00004922"/>
    </source>
</evidence>
<evidence type="ECO:0000313" key="20">
    <source>
        <dbReference type="WBParaSite" id="SSTP_0000663600.1"/>
    </source>
</evidence>
<dbReference type="WBParaSite" id="SSTP_0000663600.1">
    <property type="protein sequence ID" value="SSTP_0000663600.1"/>
    <property type="gene ID" value="SSTP_0000663600"/>
</dbReference>
<evidence type="ECO:0000256" key="7">
    <source>
        <dbReference type="ARBA" id="ARBA00022679"/>
    </source>
</evidence>
<evidence type="ECO:0000256" key="12">
    <source>
        <dbReference type="ARBA" id="ARBA00022989"/>
    </source>
</evidence>
<evidence type="ECO:0000256" key="8">
    <source>
        <dbReference type="ARBA" id="ARBA00022692"/>
    </source>
</evidence>
<comment type="catalytic activity">
    <reaction evidence="15">
        <text>a di-trans,poly-cis-dolichyl beta-D-mannosyl phosphate + L-seryl-[protein] = 3-O-(alpha-D-mannosyl)-L-seryl-[protein] + a di-trans,poly-cis-dolichyl phosphate + H(+)</text>
        <dbReference type="Rhea" id="RHEA:17377"/>
        <dbReference type="Rhea" id="RHEA-COMP:9863"/>
        <dbReference type="Rhea" id="RHEA-COMP:13546"/>
        <dbReference type="Rhea" id="RHEA-COMP:19498"/>
        <dbReference type="Rhea" id="RHEA-COMP:19501"/>
        <dbReference type="ChEBI" id="CHEBI:15378"/>
        <dbReference type="ChEBI" id="CHEBI:29999"/>
        <dbReference type="ChEBI" id="CHEBI:57683"/>
        <dbReference type="ChEBI" id="CHEBI:58211"/>
        <dbReference type="ChEBI" id="CHEBI:137321"/>
        <dbReference type="EC" id="2.4.1.109"/>
    </reaction>
</comment>
<feature type="transmembrane region" description="Helical" evidence="17">
    <location>
        <begin position="328"/>
        <end position="348"/>
    </location>
</feature>
<evidence type="ECO:0000313" key="19">
    <source>
        <dbReference type="Proteomes" id="UP000035681"/>
    </source>
</evidence>
<dbReference type="Proteomes" id="UP000035681">
    <property type="component" value="Unplaced"/>
</dbReference>
<feature type="transmembrane region" description="Helical" evidence="17">
    <location>
        <begin position="215"/>
        <end position="233"/>
    </location>
</feature>
<dbReference type="PROSITE" id="PS50005">
    <property type="entry name" value="TPR"/>
    <property type="match status" value="4"/>
</dbReference>
<evidence type="ECO:0000256" key="5">
    <source>
        <dbReference type="ARBA" id="ARBA00007882"/>
    </source>
</evidence>
<dbReference type="InterPro" id="IPR011990">
    <property type="entry name" value="TPR-like_helical_dom_sf"/>
</dbReference>
<feature type="transmembrane region" description="Helical" evidence="17">
    <location>
        <begin position="254"/>
        <end position="276"/>
    </location>
</feature>
<keyword evidence="12 17" id="KW-1133">Transmembrane helix</keyword>
<feature type="transmembrane region" description="Helical" evidence="17">
    <location>
        <begin position="296"/>
        <end position="316"/>
    </location>
</feature>
<keyword evidence="9" id="KW-0677">Repeat</keyword>
<dbReference type="Pfam" id="PF08409">
    <property type="entry name" value="TMTC_DUF1736"/>
    <property type="match status" value="1"/>
</dbReference>
<feature type="domain" description="DUF1736" evidence="18">
    <location>
        <begin position="236"/>
        <end position="307"/>
    </location>
</feature>